<evidence type="ECO:0000256" key="2">
    <source>
        <dbReference type="ARBA" id="ARBA00001946"/>
    </source>
</evidence>
<feature type="domain" description="(+)RNA virus helicase C-terminal" evidence="63">
    <location>
        <begin position="690"/>
        <end position="990"/>
    </location>
</feature>
<evidence type="ECO:0000256" key="19">
    <source>
        <dbReference type="ARBA" id="ARBA00022691"/>
    </source>
</evidence>
<keyword evidence="24" id="KW-1034">Host cell projection</keyword>
<evidence type="ECO:0000259" key="60">
    <source>
        <dbReference type="PROSITE" id="PS50507"/>
    </source>
</evidence>
<dbReference type="GO" id="GO:0006351">
    <property type="term" value="P:DNA-templated transcription"/>
    <property type="evidence" value="ECO:0007669"/>
    <property type="project" value="InterPro"/>
</dbReference>
<comment type="cofactor">
    <cofactor evidence="1">
        <name>Mn(2+)</name>
        <dbReference type="ChEBI" id="CHEBI:29035"/>
    </cofactor>
</comment>
<dbReference type="GO" id="GO:0005525">
    <property type="term" value="F:GTP binding"/>
    <property type="evidence" value="ECO:0007669"/>
    <property type="project" value="UniProtKB-KW"/>
</dbReference>
<dbReference type="GO" id="GO:0016556">
    <property type="term" value="P:mRNA modification"/>
    <property type="evidence" value="ECO:0007669"/>
    <property type="project" value="InterPro"/>
</dbReference>
<evidence type="ECO:0000256" key="6">
    <source>
        <dbReference type="ARBA" id="ARBA00004350"/>
    </source>
</evidence>
<feature type="domain" description="Alphavirus-like MT" evidence="64">
    <location>
        <begin position="28"/>
        <end position="259"/>
    </location>
</feature>
<sequence length="2501" mass="278865">MEKVHVDIEEDSPFLRALQRSFPQFEVEAKQVTDNDHANARAFSHLASKLIETEVEPSDTILDIGSAPARRMYSKHKYHCICPMKCAEDPDRLFKYAAKLKKNCKEITDKELDKKMKELAEVMNDPDLETETICLHDDETCRFEGQVAVYQDVYAVDGPTSLYHQANKGVRVAYWIGFDTTPFMFKNLAGAYPSYSTNWADETVLTARNIGLCSSDVMERSRRGMSILRKKFLKPSNNVLFSVGSTIYHEKRDLLRSWHLPSVFHLRGKQNYTCRCETIVSCDGYVVKRIAISPGLYGKPSGYAATMHREGFLCCKVTDTLNGERVSFPVCTYVPATLCDQMTGILATDVSADDAQKLLVGLNQRIVVNGRTQRNTNTMKNYLLPVVAQAFARWAKEYKEDQEDERPLGLRDRQLVMGCCWAFRKHKITSVYKRPDTQTIIKVNSDFHSFVLPRIGSSTLEIGLRTRIKKLLEEPVDRPPLITADDIQEAKNAADEAKEVKEAEELRAALPPLSADVEEPALEADVDLMLQEAGAGSVETPRGLIKVTSYGGEDKIGSYAVLSPQAVLRSEKLTCIHPLAEQVIVITHSGRKGRYAVEPYHGKVVVPEGQAIPVQDFQALSESATIVYNEREFVNRYLHHIATHGGALNTDEEYYRVVKPSEHEGEYLYDIDKKQCVKKELVSGLGLTGELVDPPFHEFAYESLRTRPAAPYQVPTIGVYGVPGSGKSGIIKSAVTKKDLVVSAKKENCAEIIRDVKKMKGLDVNARTVDSVLLNGCKHPVETLYIDEAFACHAGTLRALIAIIRPKKAVLCGDPKQCGFFNMMCLKVHFNHEICTQVFHKSISRRCTKSVTSVVSTLFYDKRMRTTNPRDSKIEIDTTGSTKPKKEDLILTCFRGWVKQLQIDYKGNEIMTAAASQGLTRKGVYAVRYKVNENPLYAPTSEHVNVLLTRTEDKIVWKTLAGDPWIKTLTAKYPGDFTATMEEWQAEHDAIMRHILEKPDPTDVFQNKANVCWAKALVPVLKTAGIDLTTEQWNTVDYFKEDKAHSAEIVLNQLCVRYFGLDLDSGLFSAPTVPLSIRNNHWDNSPSPNMYGLNHEVVRQLSRRYPQLPRAVTTGRVYDMNTGTLRNYDPRINLVPVNRRLPHALVTQHADHPPSDFSAFVSKLKGRTVLVVGEKMNISGKAVDWLSETPDATFRARLDLGIPTELPKYDIVFVNVRTQYRYHHYQQCEDHAIKLSMLTKKACLHLNPGGTCVSIGYGYADRASESIIGAVARQFKFSRVCKPKVSKEETEVLFVFIGFDRKTRTHNPYKLSSTLTNIYTGSGLHEAGCAPSYHVVRGDIATATEGVIVNAANSKGQPGSGVCGALYRKYPESFDLQPIEVGKARLVKGSSKHIIHAVGPNFSKVSEVEGDKQLAEAYESIAKIINDNNYRSVAIPLLSTGIFAGNKDRLMQSLNHLLTALDTTDADVAIYCRDKKWEVTLKEVVARREAVEEICISEDSSVAEPDAELVRVHPKSSLAGRKGYSTSDGKTFSYLEGTKFHQAAKDMAEINAMWPTATEANEQVCLYILGESMSSIRSKCPVEESEASTPPSTLPCLCIHAMTPERVQRLKASRPEQITVCSSFPLPKYRITGVQKIQCSHPILFSPKVPEYIHPRKYLADATPADNEAAEPTMECVQPLQEERPANTEQPVEEDDSISVLSEDAPHQVHQVEAEVHRSLCASAQSSSWSIPRASDFDVESLSVLESLGANDTISMGSSSNGTALALRTIFRTPPIPKPRVRSTSTDVDSISVLESLGSTSDVRSIGSSSDETDVSVFDKGLEFMARPVPAPRTIFRTPPVPKPRARRPLHPLSSRSSSRSSLVSNPPGVNRVITREEFEAFVAQQQRRFDAGAYIFSSDTGQGHLQQKSVRQTVLSEVVLERTELEISYAPRLDLNKEEILRKKLQLNPTQANRSRYQSRRVENMKAITTKRILQGLGHYLKSEGKVECYRTLHPVPLYSASVNRAFSSPKVAVEACNVVLKENFPTVASYCIIPEYDAYLDMVDGASCCLDTASFCPAKLRSFPKKHAYLEPTIRSAVPSAIQNTLQNVLAAATKRNCNVTQMRELPVLDSAAFNVECFKKYACNNEYWETYKKNPIRLTEENVVNYITKLKGPKAAALYAKTHNLDMLQDIPMDRFIMDLKRDVKVTPGTKHTEERPKVQVIQAADPLATAYLCGIHRELVRRLNAVLLPNIHTLFDMSAEDFDAIIAEHFQPGDWVLETDIASFDKSEDDAMALTALMILEDLGVDPELLTLIEAAFGEISSIHLPTKTKFRFGAMMKSGMFLTLFVNTVINMVIASRVLRERLTNSPCAAFIGDDNIVKGVKSDKLMADRCATWLNMEVKIIDAVVGEKAPYFCGGFILCDSVTGTACRVADPLKRLFKLGKPLAVDDEHDDDRRRALQEESARWNRVGIFSELCKAVESRYETVGTAVIIMAMTTLASSVGSFGYLRGAPISLYG</sequence>
<dbReference type="GO" id="GO:0008234">
    <property type="term" value="F:cysteine-type peptidase activity"/>
    <property type="evidence" value="ECO:0007669"/>
    <property type="project" value="UniProtKB-KW"/>
</dbReference>
<comment type="catalytic activity">
    <reaction evidence="47">
        <text>ADP-alpha-D-ribose 1''-phosphate + H2O = ADP-D-ribose + phosphate</text>
        <dbReference type="Rhea" id="RHEA:25029"/>
        <dbReference type="ChEBI" id="CHEBI:15377"/>
        <dbReference type="ChEBI" id="CHEBI:43474"/>
        <dbReference type="ChEBI" id="CHEBI:57967"/>
        <dbReference type="ChEBI" id="CHEBI:58753"/>
        <dbReference type="EC" id="3.1.3.84"/>
    </reaction>
    <physiologicalReaction direction="left-to-right" evidence="47">
        <dbReference type="Rhea" id="RHEA:25030"/>
    </physiologicalReaction>
</comment>
<evidence type="ECO:0000256" key="7">
    <source>
        <dbReference type="ARBA" id="ARBA00004490"/>
    </source>
</evidence>
<keyword evidence="40" id="KW-1159">RNA suppression of termination</keyword>
<dbReference type="InterPro" id="IPR044371">
    <property type="entry name" value="Macro_X_NSP3-like"/>
</dbReference>
<evidence type="ECO:0000256" key="44">
    <source>
        <dbReference type="ARBA" id="ARBA00023288"/>
    </source>
</evidence>
<comment type="subcellular location">
    <subcellularLocation>
        <location evidence="4">Host cell membrane</location>
        <topology evidence="4">Lipid-anchor</topology>
        <orientation evidence="4">Cytoplasmic side</orientation>
    </subcellularLocation>
    <subcellularLocation>
        <location evidence="7">Host cell projection</location>
        <location evidence="7">Host filopodium</location>
    </subcellularLocation>
    <subcellularLocation>
        <location evidence="8">Host cytoplasmic vesicle membrane</location>
        <topology evidence="8">Lipid-anchor</topology>
    </subcellularLocation>
    <subcellularLocation>
        <location evidence="6">Host cytoplasmic vesicle membrane</location>
        <topology evidence="6">Peripheral membrane protein</topology>
    </subcellularLocation>
    <subcellularLocation>
        <location evidence="5">Host nucleus</location>
    </subcellularLocation>
</comment>
<keyword evidence="59" id="KW-1133">Transmembrane helix</keyword>
<dbReference type="PANTHER" id="PTHR11106">
    <property type="entry name" value="GANGLIOSIDE INDUCED DIFFERENTIATION ASSOCIATED PROTEIN 2-RELATED"/>
    <property type="match status" value="1"/>
</dbReference>
<organism evidence="65 66">
    <name type="scientific">Venezuelan equine encephalitis virus</name>
    <name type="common">VEEV</name>
    <dbReference type="NCBI Taxonomy" id="11036"/>
    <lineage>
        <taxon>Viruses</taxon>
        <taxon>Riboviria</taxon>
        <taxon>Orthornavirae</taxon>
        <taxon>Kitrinoviricota</taxon>
        <taxon>Alsuviricetes</taxon>
        <taxon>Martellivirales</taxon>
        <taxon>Togaviridae</taxon>
        <taxon>Alphavirus</taxon>
        <taxon>Alphavirus venezuelan</taxon>
    </lineage>
</organism>
<evidence type="ECO:0000256" key="29">
    <source>
        <dbReference type="ARBA" id="ARBA00022840"/>
    </source>
</evidence>
<keyword evidence="37" id="KW-0342">GTP-binding</keyword>
<comment type="catalytic activity">
    <reaction evidence="49">
        <text>a ribonucleoside 5'-triphosphate + H2O = a ribonucleoside 5'-diphosphate + phosphate + H(+)</text>
        <dbReference type="Rhea" id="RHEA:23680"/>
        <dbReference type="ChEBI" id="CHEBI:15377"/>
        <dbReference type="ChEBI" id="CHEBI:15378"/>
        <dbReference type="ChEBI" id="CHEBI:43474"/>
        <dbReference type="ChEBI" id="CHEBI:57930"/>
        <dbReference type="ChEBI" id="CHEBI:61557"/>
        <dbReference type="EC" id="3.6.1.15"/>
    </reaction>
</comment>
<evidence type="ECO:0000256" key="21">
    <source>
        <dbReference type="ARBA" id="ARBA00022723"/>
    </source>
</evidence>
<dbReference type="GO" id="GO:0006508">
    <property type="term" value="P:proteolysis"/>
    <property type="evidence" value="ECO:0007669"/>
    <property type="project" value="UniProtKB-KW"/>
</dbReference>
<comment type="function">
    <text evidence="3">Inactive precursor of the viral replicase, which is activated by cleavages carried out by the viral protease nsP2.</text>
</comment>
<dbReference type="GO" id="GO:0006370">
    <property type="term" value="P:7-methylguanosine mRNA capping"/>
    <property type="evidence" value="ECO:0007669"/>
    <property type="project" value="UniProtKB-KW"/>
</dbReference>
<evidence type="ECO:0000256" key="36">
    <source>
        <dbReference type="ARBA" id="ARBA00023103"/>
    </source>
</evidence>
<dbReference type="GO" id="GO:0003968">
    <property type="term" value="F:RNA-directed RNA polymerase activity"/>
    <property type="evidence" value="ECO:0007669"/>
    <property type="project" value="UniProtKB-KW"/>
</dbReference>
<evidence type="ECO:0000256" key="14">
    <source>
        <dbReference type="ARBA" id="ARBA00022581"/>
    </source>
</evidence>
<keyword evidence="43" id="KW-0511">Multifunctional enzyme</keyword>
<feature type="active site" description="For cysteine protease nsP2 activity" evidence="57">
    <location>
        <position position="1012"/>
    </location>
</feature>
<evidence type="ECO:0000259" key="62">
    <source>
        <dbReference type="PROSITE" id="PS51520"/>
    </source>
</evidence>
<dbReference type="Gene3D" id="3.40.50.150">
    <property type="entry name" value="Vaccinia Virus protein VP39"/>
    <property type="match status" value="1"/>
</dbReference>
<dbReference type="GO" id="GO:0039694">
    <property type="term" value="P:viral RNA genome replication"/>
    <property type="evidence" value="ECO:0007669"/>
    <property type="project" value="InterPro"/>
</dbReference>
<keyword evidence="19" id="KW-0949">S-adenosyl-L-methionine</keyword>
<keyword evidence="17 57" id="KW-0645">Protease</keyword>
<evidence type="ECO:0000256" key="42">
    <source>
        <dbReference type="ARBA" id="ARBA00023247"/>
    </source>
</evidence>
<keyword evidence="59" id="KW-0812">Transmembrane</keyword>
<keyword evidence="12" id="KW-1032">Host cell membrane</keyword>
<comment type="cofactor">
    <cofactor evidence="2">
        <name>Mg(2+)</name>
        <dbReference type="ChEBI" id="CHEBI:18420"/>
    </cofactor>
</comment>
<keyword evidence="13" id="KW-1048">Host nucleus</keyword>
<evidence type="ECO:0000256" key="5">
    <source>
        <dbReference type="ARBA" id="ARBA00004147"/>
    </source>
</evidence>
<keyword evidence="32" id="KW-0694">RNA-binding</keyword>
<feature type="region of interest" description="Disordered" evidence="58">
    <location>
        <begin position="1833"/>
        <end position="1869"/>
    </location>
</feature>
<keyword evidence="41" id="KW-1035">Host cytoplasm</keyword>
<comment type="catalytic activity">
    <reaction evidence="54">
        <text>RNA(n) + ATP = RNA(n)-3'-adenine ribonucleotide + diphosphate</text>
        <dbReference type="Rhea" id="RHEA:11332"/>
        <dbReference type="Rhea" id="RHEA-COMP:14527"/>
        <dbReference type="Rhea" id="RHEA-COMP:17347"/>
        <dbReference type="ChEBI" id="CHEBI:30616"/>
        <dbReference type="ChEBI" id="CHEBI:33019"/>
        <dbReference type="ChEBI" id="CHEBI:140395"/>
        <dbReference type="ChEBI" id="CHEBI:173115"/>
        <dbReference type="EC" id="2.7.7.19"/>
    </reaction>
</comment>
<dbReference type="InterPro" id="IPR001788">
    <property type="entry name" value="RNA-dep_RNA_pol_alsuvir"/>
</dbReference>
<evidence type="ECO:0000256" key="22">
    <source>
        <dbReference type="ARBA" id="ARBA00022731"/>
    </source>
</evidence>
<dbReference type="InterPro" id="IPR043502">
    <property type="entry name" value="DNA/RNA_pol_sf"/>
</dbReference>
<dbReference type="GO" id="GO:0003723">
    <property type="term" value="F:RNA binding"/>
    <property type="evidence" value="ECO:0007669"/>
    <property type="project" value="UniProtKB-KW"/>
</dbReference>
<evidence type="ECO:0000259" key="64">
    <source>
        <dbReference type="PROSITE" id="PS51743"/>
    </source>
</evidence>
<dbReference type="EMBL" id="KC344432">
    <property type="protein sequence ID" value="AGE98150.1"/>
    <property type="molecule type" value="Genomic_RNA"/>
</dbReference>
<dbReference type="Pfam" id="PF01660">
    <property type="entry name" value="Vmethyltransf"/>
    <property type="match status" value="1"/>
</dbReference>
<keyword evidence="22" id="KW-1191">Eukaryotic host transcription shutoff by virus</keyword>
<dbReference type="GO" id="GO:0044176">
    <property type="term" value="C:host cell filopodium"/>
    <property type="evidence" value="ECO:0007669"/>
    <property type="project" value="UniProtKB-SubCell"/>
</dbReference>
<keyword evidence="15" id="KW-0489">Methyltransferase</keyword>
<dbReference type="SMART" id="SM00506">
    <property type="entry name" value="A1pp"/>
    <property type="match status" value="1"/>
</dbReference>
<evidence type="ECO:0000256" key="10">
    <source>
        <dbReference type="ARBA" id="ARBA00022484"/>
    </source>
</evidence>
<keyword evidence="27" id="KW-0788">Thiol protease</keyword>
<proteinExistence type="predicted"/>
<evidence type="ECO:0000256" key="38">
    <source>
        <dbReference type="ARBA" id="ARBA00023136"/>
    </source>
</evidence>
<comment type="catalytic activity">
    <reaction evidence="55">
        <text>N(7)-methyl-GTP + L-histidyl-[protein] = N(tele)-(N(7)-methylguanosine 5'-phospho)-L-histidyl-[protein] + diphosphate</text>
        <dbReference type="Rhea" id="RHEA:54792"/>
        <dbReference type="Rhea" id="RHEA-COMP:9745"/>
        <dbReference type="Rhea" id="RHEA-COMP:13995"/>
        <dbReference type="ChEBI" id="CHEBI:29979"/>
        <dbReference type="ChEBI" id="CHEBI:33019"/>
        <dbReference type="ChEBI" id="CHEBI:87133"/>
        <dbReference type="ChEBI" id="CHEBI:138334"/>
    </reaction>
    <physiologicalReaction direction="left-to-right" evidence="55">
        <dbReference type="Rhea" id="RHEA:54793"/>
    </physiologicalReaction>
</comment>
<evidence type="ECO:0000256" key="40">
    <source>
        <dbReference type="ARBA" id="ARBA00023151"/>
    </source>
</evidence>
<dbReference type="GO" id="GO:0039657">
    <property type="term" value="P:symbiont-mediated suppression of host gene expression"/>
    <property type="evidence" value="ECO:0007669"/>
    <property type="project" value="UniProtKB-KW"/>
</dbReference>
<evidence type="ECO:0000256" key="52">
    <source>
        <dbReference type="ARBA" id="ARBA00048163"/>
    </source>
</evidence>
<keyword evidence="34" id="KW-1190">Host gene expression shutoff by virus</keyword>
<evidence type="ECO:0000256" key="53">
    <source>
        <dbReference type="ARBA" id="ARBA00048482"/>
    </source>
</evidence>
<dbReference type="InterPro" id="IPR029063">
    <property type="entry name" value="SAM-dependent_MTases_sf"/>
</dbReference>
<keyword evidence="44" id="KW-0449">Lipoprotein</keyword>
<keyword evidence="10" id="KW-0696">RNA-directed RNA polymerase</keyword>
<comment type="catalytic activity">
    <reaction evidence="51">
        <text>ATP + H2O = ADP + phosphate + H(+)</text>
        <dbReference type="Rhea" id="RHEA:13065"/>
        <dbReference type="ChEBI" id="CHEBI:15377"/>
        <dbReference type="ChEBI" id="CHEBI:15378"/>
        <dbReference type="ChEBI" id="CHEBI:30616"/>
        <dbReference type="ChEBI" id="CHEBI:43474"/>
        <dbReference type="ChEBI" id="CHEBI:456216"/>
        <dbReference type="EC" id="3.6.4.13"/>
    </reaction>
</comment>
<dbReference type="InterPro" id="IPR002620">
    <property type="entry name" value="Alphavirus_nsp2pro"/>
</dbReference>
<evidence type="ECO:0000256" key="56">
    <source>
        <dbReference type="ARBA" id="ARBA00049329"/>
    </source>
</evidence>
<evidence type="ECO:0000256" key="30">
    <source>
        <dbReference type="ARBA" id="ARBA00022843"/>
    </source>
</evidence>
<dbReference type="Gene3D" id="3.40.50.300">
    <property type="entry name" value="P-loop containing nucleotide triphosphate hydrolases"/>
    <property type="match status" value="2"/>
</dbReference>
<gene>
    <name evidence="65" type="primary">NSP</name>
</gene>
<keyword evidence="14" id="KW-0945">Host-virus interaction</keyword>
<evidence type="ECO:0000313" key="66">
    <source>
        <dbReference type="Proteomes" id="UP000097325"/>
    </source>
</evidence>
<evidence type="ECO:0000256" key="46">
    <source>
        <dbReference type="ARBA" id="ARBA00029613"/>
    </source>
</evidence>
<dbReference type="Pfam" id="PF20852">
    <property type="entry name" value="nsP3_ZBD"/>
    <property type="match status" value="1"/>
</dbReference>
<dbReference type="InterPro" id="IPR002588">
    <property type="entry name" value="Alphavirus-like_MT_dom"/>
</dbReference>
<dbReference type="GO" id="GO:0039523">
    <property type="term" value="P:symbiont-mediated suppression of host mRNA transcription via inhibition of RNA polymerase II activity"/>
    <property type="evidence" value="ECO:0007669"/>
    <property type="project" value="UniProtKB-KW"/>
</dbReference>
<dbReference type="GO" id="GO:1990817">
    <property type="term" value="F:poly(A) RNA polymerase activity"/>
    <property type="evidence" value="ECO:0007669"/>
    <property type="project" value="UniProtKB-EC"/>
</dbReference>
<evidence type="ECO:0000256" key="12">
    <source>
        <dbReference type="ARBA" id="ARBA00022511"/>
    </source>
</evidence>
<dbReference type="InterPro" id="IPR049329">
    <property type="entry name" value="ToMV_Hel_N"/>
</dbReference>
<feature type="transmembrane region" description="Helical" evidence="59">
    <location>
        <begin position="2319"/>
        <end position="2339"/>
    </location>
</feature>
<evidence type="ECO:0000256" key="20">
    <source>
        <dbReference type="ARBA" id="ARBA00022695"/>
    </source>
</evidence>
<feature type="active site" description="For cysteine protease nsP2 activity" evidence="57">
    <location>
        <position position="1081"/>
    </location>
</feature>
<dbReference type="GO" id="GO:0005524">
    <property type="term" value="F:ATP binding"/>
    <property type="evidence" value="ECO:0007669"/>
    <property type="project" value="UniProtKB-KW"/>
</dbReference>
<evidence type="ECO:0000256" key="41">
    <source>
        <dbReference type="ARBA" id="ARBA00023200"/>
    </source>
</evidence>
<keyword evidence="38 59" id="KW-0472">Membrane</keyword>
<keyword evidence="30" id="KW-0832">Ubl conjugation</keyword>
<dbReference type="InterPro" id="IPR002589">
    <property type="entry name" value="Macro_dom"/>
</dbReference>
<feature type="domain" description="RdRp catalytic" evidence="60">
    <location>
        <begin position="2258"/>
        <end position="2373"/>
    </location>
</feature>
<keyword evidence="20" id="KW-0548">Nucleotidyltransferase</keyword>
<dbReference type="InterPro" id="IPR007094">
    <property type="entry name" value="RNA-dir_pol_PSvirus"/>
</dbReference>
<evidence type="ECO:0000256" key="3">
    <source>
        <dbReference type="ARBA" id="ARBA00002589"/>
    </source>
</evidence>
<evidence type="ECO:0000313" key="65">
    <source>
        <dbReference type="EMBL" id="AGE98150.1"/>
    </source>
</evidence>
<dbReference type="Pfam" id="PF01443">
    <property type="entry name" value="Viral_helicase1"/>
    <property type="match status" value="1"/>
</dbReference>
<dbReference type="PROSITE" id="PS50507">
    <property type="entry name" value="RDRP_SSRNA_POS"/>
    <property type="match status" value="1"/>
</dbReference>
<evidence type="ECO:0000256" key="15">
    <source>
        <dbReference type="ARBA" id="ARBA00022603"/>
    </source>
</evidence>
<dbReference type="GO" id="GO:0003724">
    <property type="term" value="F:RNA helicase activity"/>
    <property type="evidence" value="ECO:0007669"/>
    <property type="project" value="UniProtKB-EC"/>
</dbReference>
<evidence type="ECO:0000256" key="28">
    <source>
        <dbReference type="ARBA" id="ARBA00022833"/>
    </source>
</evidence>
<evidence type="ECO:0000259" key="63">
    <source>
        <dbReference type="PROSITE" id="PS51657"/>
    </source>
</evidence>
<evidence type="ECO:0000256" key="33">
    <source>
        <dbReference type="ARBA" id="ARBA00022953"/>
    </source>
</evidence>
<dbReference type="Gene3D" id="3.40.220.10">
    <property type="entry name" value="Leucine Aminopeptidase, subunit E, domain 1"/>
    <property type="match status" value="1"/>
</dbReference>
<keyword evidence="39" id="KW-0564">Palmitate</keyword>
<accession>M1K9Y4</accession>
<dbReference type="InterPro" id="IPR048891">
    <property type="entry name" value="nsP3_ZBD"/>
</dbReference>
<evidence type="ECO:0000256" key="11">
    <source>
        <dbReference type="ARBA" id="ARBA00022488"/>
    </source>
</evidence>
<evidence type="ECO:0000256" key="26">
    <source>
        <dbReference type="ARBA" id="ARBA00022806"/>
    </source>
</evidence>
<evidence type="ECO:0000256" key="43">
    <source>
        <dbReference type="ARBA" id="ARBA00023268"/>
    </source>
</evidence>
<keyword evidence="25" id="KW-0378">Hydrolase</keyword>
<evidence type="ECO:0000256" key="47">
    <source>
        <dbReference type="ARBA" id="ARBA00034446"/>
    </source>
</evidence>
<dbReference type="FunFam" id="3.40.50.300:FF:001403">
    <property type="entry name" value="Polyprotein P1234"/>
    <property type="match status" value="1"/>
</dbReference>
<dbReference type="InterPro" id="IPR043472">
    <property type="entry name" value="Macro_dom-like"/>
</dbReference>
<dbReference type="FunFam" id="3.40.220.10:FF:000015">
    <property type="entry name" value="Polyprotein P1234"/>
    <property type="match status" value="1"/>
</dbReference>
<dbReference type="GO" id="GO:0140818">
    <property type="term" value="F:mRNA 5'-triphosphate monophosphatase activity"/>
    <property type="evidence" value="ECO:0007669"/>
    <property type="project" value="UniProtKB-EC"/>
</dbReference>
<evidence type="ECO:0000256" key="8">
    <source>
        <dbReference type="ARBA" id="ARBA00004615"/>
    </source>
</evidence>
<reference evidence="65 66" key="1">
    <citation type="submission" date="2012-07" db="EMBL/GenBank/DDBJ databases">
        <authorList>
            <person name="Dugan V.G."/>
            <person name="Halpin R."/>
            <person name="Ghedin E."/>
            <person name="Wester E."/>
            <person name="Bera J."/>
            <person name="Fedorova N."/>
            <person name="Tsitrin T."/>
            <person name="Stockwell T."/>
            <person name="Amedeo P."/>
            <person name="Appalla L."/>
            <person name="Bishop B."/>
            <person name="Edworthy P."/>
            <person name="Gupta N."/>
            <person name="Hoover J."/>
            <person name="Katzel D."/>
            <person name="Li K."/>
            <person name="Schobel S."/>
            <person name="Shrivastava S."/>
            <person name="Thovarai V."/>
            <person name="Wang S."/>
            <person name="Forrester N."/>
            <person name="Adams A.P."/>
            <person name="Chen R."/>
            <person name="Aguilar P."/>
            <person name="Leal G."/>
            <person name="Gorchakov R."/>
            <person name="Wentworth D.E."/>
            <person name="Weaver S.C."/>
        </authorList>
    </citation>
    <scope>NUCLEOTIDE SEQUENCE [LARGE SCALE GENOMIC DNA]</scope>
    <source>
        <strain evidence="65">VEEV/Culex taeniopus/PAN/BT-2607/1961/IE</strain>
    </source>
</reference>
<keyword evidence="28" id="KW-0862">Zinc</keyword>
<comment type="subunit">
    <text evidence="48">Interacts with RNA-directed RNA polymerase nsP4. Interacts with mRNA-capping enzyme nsP1. Interacts with KPNA1/karyopherin-alpha1; this interaction probably allows the active transport of protease nsP2 into the host nucleus.</text>
</comment>
<keyword evidence="35" id="KW-0506">mRNA capping</keyword>
<evidence type="ECO:0000256" key="13">
    <source>
        <dbReference type="ARBA" id="ARBA00022562"/>
    </source>
</evidence>
<dbReference type="GO" id="GO:0042025">
    <property type="term" value="C:host cell nucleus"/>
    <property type="evidence" value="ECO:0007669"/>
    <property type="project" value="UniProtKB-SubCell"/>
</dbReference>
<keyword evidence="36" id="KW-1104">Inhibition of host RNA polymerase II by virus</keyword>
<feature type="compositionally biased region" description="Low complexity" evidence="58">
    <location>
        <begin position="1851"/>
        <end position="1868"/>
    </location>
</feature>
<dbReference type="Pfam" id="PF01661">
    <property type="entry name" value="Macro"/>
    <property type="match status" value="1"/>
</dbReference>
<dbReference type="InterPro" id="IPR027417">
    <property type="entry name" value="P-loop_NTPase"/>
</dbReference>
<evidence type="ECO:0000256" key="16">
    <source>
        <dbReference type="ARBA" id="ARBA00022664"/>
    </source>
</evidence>
<evidence type="ECO:0000256" key="23">
    <source>
        <dbReference type="ARBA" id="ARBA00022741"/>
    </source>
</evidence>
<dbReference type="InterPro" id="IPR027351">
    <property type="entry name" value="(+)RNA_virus_helicase_core_dom"/>
</dbReference>
<evidence type="ECO:0000256" key="27">
    <source>
        <dbReference type="ARBA" id="ARBA00022807"/>
    </source>
</evidence>
<comment type="catalytic activity">
    <reaction evidence="52">
        <text>5-O-(ADP-D-ribosyl)-L-glutamyl-[protein] + H2O = L-glutamyl-[protein] + ADP-D-ribose + H(+)</text>
        <dbReference type="Rhea" id="RHEA:58248"/>
        <dbReference type="Rhea" id="RHEA-COMP:10208"/>
        <dbReference type="Rhea" id="RHEA-COMP:15089"/>
        <dbReference type="ChEBI" id="CHEBI:15377"/>
        <dbReference type="ChEBI" id="CHEBI:15378"/>
        <dbReference type="ChEBI" id="CHEBI:29973"/>
        <dbReference type="ChEBI" id="CHEBI:57967"/>
        <dbReference type="ChEBI" id="CHEBI:142540"/>
    </reaction>
    <physiologicalReaction direction="left-to-right" evidence="52">
        <dbReference type="Rhea" id="RHEA:58249"/>
    </physiologicalReaction>
</comment>
<evidence type="ECO:0000256" key="54">
    <source>
        <dbReference type="ARBA" id="ARBA00048830"/>
    </source>
</evidence>
<dbReference type="Pfam" id="PF20896">
    <property type="entry name" value="ToMV_Hel_N"/>
    <property type="match status" value="1"/>
</dbReference>
<dbReference type="SUPFAM" id="SSF52949">
    <property type="entry name" value="Macro domain-like"/>
    <property type="match status" value="1"/>
</dbReference>
<evidence type="ECO:0000256" key="51">
    <source>
        <dbReference type="ARBA" id="ARBA00047984"/>
    </source>
</evidence>
<evidence type="ECO:0000256" key="58">
    <source>
        <dbReference type="SAM" id="MobiDB-lite"/>
    </source>
</evidence>
<evidence type="ECO:0000256" key="48">
    <source>
        <dbReference type="ARBA" id="ARBA00046744"/>
    </source>
</evidence>
<evidence type="ECO:0000256" key="39">
    <source>
        <dbReference type="ARBA" id="ARBA00023139"/>
    </source>
</evidence>
<dbReference type="PROSITE" id="PS51154">
    <property type="entry name" value="MACRO"/>
    <property type="match status" value="1"/>
</dbReference>
<feature type="domain" description="Peptidase C9" evidence="62">
    <location>
        <begin position="1003"/>
        <end position="1322"/>
    </location>
</feature>
<dbReference type="InterPro" id="IPR047311">
    <property type="entry name" value="Togaviridae_RdRp"/>
</dbReference>
<keyword evidence="23" id="KW-0547">Nucleotide-binding</keyword>
<dbReference type="GO" id="GO:0017111">
    <property type="term" value="F:ribonucleoside triphosphate phosphatase activity"/>
    <property type="evidence" value="ECO:0007669"/>
    <property type="project" value="UniProtKB-EC"/>
</dbReference>
<dbReference type="PROSITE" id="PS51743">
    <property type="entry name" value="ALPHAVIRUS_MT"/>
    <property type="match status" value="1"/>
</dbReference>
<comment type="catalytic activity">
    <reaction evidence="45">
        <text>GTP + S-adenosyl-L-methionine = N(7)-methyl-GTP + S-adenosyl-L-homocysteine</text>
        <dbReference type="Rhea" id="RHEA:46948"/>
        <dbReference type="ChEBI" id="CHEBI:37565"/>
        <dbReference type="ChEBI" id="CHEBI:57856"/>
        <dbReference type="ChEBI" id="CHEBI:59789"/>
        <dbReference type="ChEBI" id="CHEBI:87133"/>
    </reaction>
</comment>
<comment type="catalytic activity">
    <reaction evidence="53">
        <text>4-O-(ADP-D-ribosyl)-L-aspartyl-[protein] + H2O = L-aspartyl-[protein] + ADP-D-ribose + H(+)</text>
        <dbReference type="Rhea" id="RHEA:54428"/>
        <dbReference type="Rhea" id="RHEA-COMP:9867"/>
        <dbReference type="Rhea" id="RHEA-COMP:13832"/>
        <dbReference type="ChEBI" id="CHEBI:15377"/>
        <dbReference type="ChEBI" id="CHEBI:15378"/>
        <dbReference type="ChEBI" id="CHEBI:29961"/>
        <dbReference type="ChEBI" id="CHEBI:57967"/>
        <dbReference type="ChEBI" id="CHEBI:138102"/>
    </reaction>
    <physiologicalReaction direction="left-to-right" evidence="53">
        <dbReference type="Rhea" id="RHEA:54429"/>
    </physiologicalReaction>
</comment>
<dbReference type="CDD" id="cd23250">
    <property type="entry name" value="Togaviridae_RdRp"/>
    <property type="match status" value="1"/>
</dbReference>
<dbReference type="CDD" id="cd21557">
    <property type="entry name" value="Macro_X_Nsp3-like"/>
    <property type="match status" value="1"/>
</dbReference>
<comment type="catalytic activity">
    <reaction evidence="50">
        <text>a 5'-end triphospho-ribonucleoside in mRNA + H2O = a 5'-end diphospho-ribonucleoside in mRNA + phosphate + H(+)</text>
        <dbReference type="Rhea" id="RHEA:67004"/>
        <dbReference type="Rhea" id="RHEA-COMP:17164"/>
        <dbReference type="Rhea" id="RHEA-COMP:17165"/>
        <dbReference type="ChEBI" id="CHEBI:15377"/>
        <dbReference type="ChEBI" id="CHEBI:15378"/>
        <dbReference type="ChEBI" id="CHEBI:43474"/>
        <dbReference type="ChEBI" id="CHEBI:167616"/>
        <dbReference type="ChEBI" id="CHEBI:167618"/>
        <dbReference type="EC" id="3.6.1.74"/>
    </reaction>
    <physiologicalReaction direction="left-to-right" evidence="50">
        <dbReference type="Rhea" id="RHEA:67005"/>
    </physiologicalReaction>
</comment>
<feature type="domain" description="Macro" evidence="61">
    <location>
        <begin position="1320"/>
        <end position="1489"/>
    </location>
</feature>
<dbReference type="SUPFAM" id="SSF52540">
    <property type="entry name" value="P-loop containing nucleoside triphosphate hydrolases"/>
    <property type="match status" value="1"/>
</dbReference>
<dbReference type="GO" id="GO:0044162">
    <property type="term" value="C:host cell cytoplasmic vesicle membrane"/>
    <property type="evidence" value="ECO:0007669"/>
    <property type="project" value="UniProtKB-SubCell"/>
</dbReference>
<evidence type="ECO:0000256" key="59">
    <source>
        <dbReference type="SAM" id="Phobius"/>
    </source>
</evidence>
<dbReference type="FunFam" id="3.40.50.300:FF:001415">
    <property type="entry name" value="Polyprotein P1234"/>
    <property type="match status" value="1"/>
</dbReference>
<evidence type="ECO:0000259" key="61">
    <source>
        <dbReference type="PROSITE" id="PS51154"/>
    </source>
</evidence>
<dbReference type="GO" id="GO:0008174">
    <property type="term" value="F:mRNA methyltransferase activity"/>
    <property type="evidence" value="ECO:0007669"/>
    <property type="project" value="UniProtKB-UniRule"/>
</dbReference>
<keyword evidence="33" id="KW-0693">Viral RNA replication</keyword>
<evidence type="ECO:0000256" key="1">
    <source>
        <dbReference type="ARBA" id="ARBA00001936"/>
    </source>
</evidence>
<evidence type="ECO:0000256" key="25">
    <source>
        <dbReference type="ARBA" id="ARBA00022801"/>
    </source>
</evidence>
<evidence type="ECO:0000256" key="17">
    <source>
        <dbReference type="ARBA" id="ARBA00022670"/>
    </source>
</evidence>
<dbReference type="PROSITE" id="PS51520">
    <property type="entry name" value="NSP2PRO"/>
    <property type="match status" value="1"/>
</dbReference>
<protein>
    <recommendedName>
        <fullName evidence="9">Polyprotein P1234</fullName>
    </recommendedName>
    <alternativeName>
        <fullName evidence="46">Non-structural polyprotein</fullName>
    </alternativeName>
</protein>
<dbReference type="InterPro" id="IPR044936">
    <property type="entry name" value="Alphavirus_nsp2pro_sf"/>
</dbReference>
<evidence type="ECO:0000256" key="50">
    <source>
        <dbReference type="ARBA" id="ARBA00047740"/>
    </source>
</evidence>
<dbReference type="Proteomes" id="UP000097325">
    <property type="component" value="Genome"/>
</dbReference>
<dbReference type="Pfam" id="PF01707">
    <property type="entry name" value="Peptidase_C9"/>
    <property type="match status" value="1"/>
</dbReference>
<evidence type="ECO:0000256" key="49">
    <source>
        <dbReference type="ARBA" id="ARBA00047631"/>
    </source>
</evidence>
<evidence type="ECO:0000256" key="55">
    <source>
        <dbReference type="ARBA" id="ARBA00048986"/>
    </source>
</evidence>
<evidence type="ECO:0000256" key="4">
    <source>
        <dbReference type="ARBA" id="ARBA00004112"/>
    </source>
</evidence>
<dbReference type="Pfam" id="PF00978">
    <property type="entry name" value="RdRP_2"/>
    <property type="match status" value="1"/>
</dbReference>
<evidence type="ECO:0000256" key="35">
    <source>
        <dbReference type="ARBA" id="ARBA00023042"/>
    </source>
</evidence>
<keyword evidence="29" id="KW-0067">ATP-binding</keyword>
<keyword evidence="16" id="KW-0507">mRNA processing</keyword>
<keyword evidence="18" id="KW-0808">Transferase</keyword>
<dbReference type="GO" id="GO:0032259">
    <property type="term" value="P:methylation"/>
    <property type="evidence" value="ECO:0007669"/>
    <property type="project" value="UniProtKB-KW"/>
</dbReference>
<dbReference type="GO" id="GO:0020002">
    <property type="term" value="C:host cell plasma membrane"/>
    <property type="evidence" value="ECO:0007669"/>
    <property type="project" value="UniProtKB-SubCell"/>
</dbReference>
<evidence type="ECO:0000256" key="34">
    <source>
        <dbReference type="ARBA" id="ARBA00022995"/>
    </source>
</evidence>
<keyword evidence="31" id="KW-1043">Host membrane</keyword>
<evidence type="ECO:0000256" key="24">
    <source>
        <dbReference type="ARBA" id="ARBA00022791"/>
    </source>
</evidence>
<evidence type="ECO:0000256" key="57">
    <source>
        <dbReference type="PROSITE-ProRule" id="PRU00853"/>
    </source>
</evidence>
<keyword evidence="42" id="KW-1262">Eukaryotic host gene expression shutoff by virus</keyword>
<evidence type="ECO:0000256" key="45">
    <source>
        <dbReference type="ARBA" id="ARBA00023718"/>
    </source>
</evidence>
<feature type="transmembrane region" description="Helical" evidence="59">
    <location>
        <begin position="2470"/>
        <end position="2492"/>
    </location>
</feature>
<evidence type="ECO:0000256" key="9">
    <source>
        <dbReference type="ARBA" id="ARBA00015868"/>
    </source>
</evidence>
<dbReference type="PANTHER" id="PTHR11106:SF27">
    <property type="entry name" value="MACRO DOMAIN-CONTAINING PROTEIN"/>
    <property type="match status" value="1"/>
</dbReference>
<evidence type="ECO:0000256" key="32">
    <source>
        <dbReference type="ARBA" id="ARBA00022884"/>
    </source>
</evidence>
<evidence type="ECO:0000256" key="37">
    <source>
        <dbReference type="ARBA" id="ARBA00023134"/>
    </source>
</evidence>
<keyword evidence="26" id="KW-0347">Helicase</keyword>
<dbReference type="GO" id="GO:0046872">
    <property type="term" value="F:metal ion binding"/>
    <property type="evidence" value="ECO:0007669"/>
    <property type="project" value="UniProtKB-KW"/>
</dbReference>
<comment type="catalytic activity">
    <reaction evidence="56">
        <text>N(tele)-(N(7)-methylguanosine 5'-phospho)-L-histidyl-[protein] + a 5'-end diphospho-(purine-ribonucleoside) in mRNA + H(+) = a 5'-end (N(7)-methyl 5'-triphosphoguanosine)-(purine-ribonucleoside) in mRNA + L-histidyl-[protein]</text>
        <dbReference type="Rhea" id="RHEA:54800"/>
        <dbReference type="Rhea" id="RHEA-COMP:9745"/>
        <dbReference type="Rhea" id="RHEA-COMP:12925"/>
        <dbReference type="Rhea" id="RHEA-COMP:13929"/>
        <dbReference type="Rhea" id="RHEA-COMP:13995"/>
        <dbReference type="ChEBI" id="CHEBI:15378"/>
        <dbReference type="ChEBI" id="CHEBI:29979"/>
        <dbReference type="ChEBI" id="CHEBI:133968"/>
        <dbReference type="ChEBI" id="CHEBI:138276"/>
        <dbReference type="ChEBI" id="CHEBI:138334"/>
    </reaction>
</comment>
<name>M1K9Y4_EEVV</name>
<evidence type="ECO:0000256" key="18">
    <source>
        <dbReference type="ARBA" id="ARBA00022679"/>
    </source>
</evidence>
<keyword evidence="11" id="KW-1036">Host cytoplasmic vesicle</keyword>
<dbReference type="PROSITE" id="PS51657">
    <property type="entry name" value="PSRV_HELICASE"/>
    <property type="match status" value="1"/>
</dbReference>
<dbReference type="MEROPS" id="C09.002"/>
<evidence type="ECO:0000256" key="31">
    <source>
        <dbReference type="ARBA" id="ARBA00022870"/>
    </source>
</evidence>
<dbReference type="SUPFAM" id="SSF56672">
    <property type="entry name" value="DNA/RNA polymerases"/>
    <property type="match status" value="1"/>
</dbReference>
<keyword evidence="21" id="KW-0479">Metal-binding</keyword>
<dbReference type="Gene3D" id="3.90.70.110">
    <property type="entry name" value="Alphavirus nsP2 protease domain"/>
    <property type="match status" value="1"/>
</dbReference>